<evidence type="ECO:0000313" key="2">
    <source>
        <dbReference type="EMBL" id="MDR7296863.1"/>
    </source>
</evidence>
<dbReference type="InterPro" id="IPR000073">
    <property type="entry name" value="AB_hydrolase_1"/>
</dbReference>
<dbReference type="EMBL" id="JAVDXQ010000003">
    <property type="protein sequence ID" value="MDR7296863.1"/>
    <property type="molecule type" value="Genomic_DNA"/>
</dbReference>
<dbReference type="PANTHER" id="PTHR43433">
    <property type="entry name" value="HYDROLASE, ALPHA/BETA FOLD FAMILY PROTEIN"/>
    <property type="match status" value="1"/>
</dbReference>
<accession>A0ABU1Z8D5</accession>
<dbReference type="InterPro" id="IPR050471">
    <property type="entry name" value="AB_hydrolase"/>
</dbReference>
<dbReference type="InterPro" id="IPR016032">
    <property type="entry name" value="Sig_transdc_resp-reg_C-effctor"/>
</dbReference>
<dbReference type="PROSITE" id="PS50043">
    <property type="entry name" value="HTH_LUXR_2"/>
    <property type="match status" value="1"/>
</dbReference>
<dbReference type="SUPFAM" id="SSF46894">
    <property type="entry name" value="C-terminal effector domain of the bipartite response regulators"/>
    <property type="match status" value="1"/>
</dbReference>
<dbReference type="InterPro" id="IPR036388">
    <property type="entry name" value="WH-like_DNA-bd_sf"/>
</dbReference>
<dbReference type="SUPFAM" id="SSF53474">
    <property type="entry name" value="alpha/beta-Hydrolases"/>
    <property type="match status" value="1"/>
</dbReference>
<sequence>MLRQSIRFAAAEDGVRIAYATSGSGPALVKVGTWMSHLEFDLGSPVWGHLLRWLSQRFTLLRYDQRGNGLSDWHVADLSFEAWVRDLATVVDASGQEKVALLGLSQGAPVAIAYAVRHPERVSHLILHGGYARGRRRRGADAAPEQLDAAVIQLVEHGWGGDDASFRQFFTSQFVPDGTPEHHRWFNELERMSASPANAARLLRTMYEIDVTADLPAVACPTLVLHASGDLRVPFGEGRLLAGAIAQARFVPLDSRNHLMLEHEPAWQRWTEEVAQFMGIRREAVVDPARLAVLTPRERELLELIAQGRDNAQIGAVLGLSDKTVRNHITSIFAKLEVENRPQAIVLARSAGLGGAGLA</sequence>
<dbReference type="RefSeq" id="WP_310344439.1">
    <property type="nucleotide sequence ID" value="NZ_JAVDXQ010000003.1"/>
</dbReference>
<dbReference type="Proteomes" id="UP001180536">
    <property type="component" value="Unassembled WGS sequence"/>
</dbReference>
<dbReference type="PANTHER" id="PTHR43433:SF8">
    <property type="entry name" value="BIFUNCTIONAL LIPASE_ADENYLATE CYCLASE LIPJ"/>
    <property type="match status" value="1"/>
</dbReference>
<evidence type="ECO:0000313" key="3">
    <source>
        <dbReference type="Proteomes" id="UP001180536"/>
    </source>
</evidence>
<dbReference type="Gene3D" id="3.40.50.1820">
    <property type="entry name" value="alpha/beta hydrolase"/>
    <property type="match status" value="1"/>
</dbReference>
<dbReference type="InterPro" id="IPR029058">
    <property type="entry name" value="AB_hydrolase_fold"/>
</dbReference>
<gene>
    <name evidence="2" type="ORF">J2X16_002210</name>
</gene>
<feature type="domain" description="HTH luxR-type" evidence="1">
    <location>
        <begin position="287"/>
        <end position="352"/>
    </location>
</feature>
<dbReference type="Gene3D" id="1.10.10.10">
    <property type="entry name" value="Winged helix-like DNA-binding domain superfamily/Winged helix DNA-binding domain"/>
    <property type="match status" value="1"/>
</dbReference>
<dbReference type="SMART" id="SM00421">
    <property type="entry name" value="HTH_LUXR"/>
    <property type="match status" value="1"/>
</dbReference>
<dbReference type="PROSITE" id="PS00622">
    <property type="entry name" value="HTH_LUXR_1"/>
    <property type="match status" value="1"/>
</dbReference>
<organism evidence="2 3">
    <name type="scientific">Pelomonas aquatica</name>
    <dbReference type="NCBI Taxonomy" id="431058"/>
    <lineage>
        <taxon>Bacteria</taxon>
        <taxon>Pseudomonadati</taxon>
        <taxon>Pseudomonadota</taxon>
        <taxon>Betaproteobacteria</taxon>
        <taxon>Burkholderiales</taxon>
        <taxon>Sphaerotilaceae</taxon>
        <taxon>Roseateles</taxon>
    </lineage>
</organism>
<reference evidence="2 3" key="1">
    <citation type="submission" date="2023-07" db="EMBL/GenBank/DDBJ databases">
        <title>Sorghum-associated microbial communities from plants grown in Nebraska, USA.</title>
        <authorList>
            <person name="Schachtman D."/>
        </authorList>
    </citation>
    <scope>NUCLEOTIDE SEQUENCE [LARGE SCALE GENOMIC DNA]</scope>
    <source>
        <strain evidence="2 3">BE310</strain>
    </source>
</reference>
<dbReference type="PRINTS" id="PR00038">
    <property type="entry name" value="HTHLUXR"/>
</dbReference>
<dbReference type="InterPro" id="IPR000792">
    <property type="entry name" value="Tscrpt_reg_LuxR_C"/>
</dbReference>
<dbReference type="CDD" id="cd06170">
    <property type="entry name" value="LuxR_C_like"/>
    <property type="match status" value="1"/>
</dbReference>
<comment type="caution">
    <text evidence="2">The sequence shown here is derived from an EMBL/GenBank/DDBJ whole genome shotgun (WGS) entry which is preliminary data.</text>
</comment>
<dbReference type="Pfam" id="PF00561">
    <property type="entry name" value="Abhydrolase_1"/>
    <property type="match status" value="1"/>
</dbReference>
<name>A0ABU1Z8D5_9BURK</name>
<dbReference type="PRINTS" id="PR00111">
    <property type="entry name" value="ABHYDROLASE"/>
</dbReference>
<dbReference type="Pfam" id="PF00196">
    <property type="entry name" value="GerE"/>
    <property type="match status" value="1"/>
</dbReference>
<protein>
    <submittedName>
        <fullName evidence="2">Pimeloyl-ACP methyl ester carboxylesterase/DNA-binding CsgD family transcriptional regulator</fullName>
    </submittedName>
</protein>
<keyword evidence="3" id="KW-1185">Reference proteome</keyword>
<evidence type="ECO:0000259" key="1">
    <source>
        <dbReference type="PROSITE" id="PS50043"/>
    </source>
</evidence>
<proteinExistence type="predicted"/>